<dbReference type="KEGG" id="vg:40100563"/>
<name>A0A2C9CZH2_9CAUD</name>
<dbReference type="RefSeq" id="YP_009623755.1">
    <property type="nucleotide sequence ID" value="NC_042116.1"/>
</dbReference>
<accession>A0A2C9CZH2</accession>
<dbReference type="Proteomes" id="UP000240931">
    <property type="component" value="Segment"/>
</dbReference>
<evidence type="ECO:0000313" key="2">
    <source>
        <dbReference type="EMBL" id="VUE36191.1"/>
    </source>
</evidence>
<evidence type="ECO:0000313" key="4">
    <source>
        <dbReference type="Proteomes" id="UP000317227"/>
    </source>
</evidence>
<dbReference type="EMBL" id="LR596615">
    <property type="protein sequence ID" value="VUE36191.1"/>
    <property type="molecule type" value="Genomic_DNA"/>
</dbReference>
<reference evidence="3" key="2">
    <citation type="submission" date="2017-10" db="EMBL/GenBank/DDBJ databases">
        <authorList>
            <person name="Skurnik M."/>
        </authorList>
    </citation>
    <scope>NUCLEOTIDE SEQUENCE [LARGE SCALE GENOMIC DNA]</scope>
</reference>
<dbReference type="OrthoDB" id="25376at10239"/>
<proteinExistence type="predicted"/>
<evidence type="ECO:0000313" key="1">
    <source>
        <dbReference type="EMBL" id="SOK58422.1"/>
    </source>
</evidence>
<reference evidence="1" key="1">
    <citation type="submission" date="2017-10" db="EMBL/GenBank/DDBJ databases">
        <authorList>
            <person name="Banno H."/>
            <person name="Chua N.-H."/>
        </authorList>
    </citation>
    <scope>NUCLEOTIDE SEQUENCE [LARGE SCALE GENOMIC DNA]</scope>
</reference>
<protein>
    <submittedName>
        <fullName evidence="1">Uncharacterized protein</fullName>
    </submittedName>
</protein>
<dbReference type="Proteomes" id="UP000317227">
    <property type="component" value="Segment"/>
</dbReference>
<evidence type="ECO:0000313" key="3">
    <source>
        <dbReference type="Proteomes" id="UP000240931"/>
    </source>
</evidence>
<dbReference type="EMBL" id="LT960551">
    <property type="protein sequence ID" value="SOK58422.1"/>
    <property type="molecule type" value="Genomic_DNA"/>
</dbReference>
<organism evidence="1 3">
    <name type="scientific">Yersinia phage fHe-Yen9-04</name>
    <dbReference type="NCBI Taxonomy" id="2052742"/>
    <lineage>
        <taxon>Viruses</taxon>
        <taxon>Duplodnaviria</taxon>
        <taxon>Heunggongvirae</taxon>
        <taxon>Uroviricota</taxon>
        <taxon>Caudoviricetes</taxon>
        <taxon>Eneladusvirus</taxon>
        <taxon>Eneladusvirus Yen904</taxon>
    </lineage>
</organism>
<keyword evidence="3" id="KW-1185">Reference proteome</keyword>
<sequence length="148" mass="17517">MKHSEILFAILRKSKNTLLDYVSSDYDRNFIIEMKYNYSKLESTLRNLMRLVATDIERFSVLNENNLSNIIYKEDVTSPVLIDTLDNTVFIIKQDTIDIDDIVVFKENERLAFIVLYNCLILAKERQEEIIKIRDEENNRISILSNYL</sequence>
<gene>
    <name evidence="1" type="primary">g145</name>
</gene>
<dbReference type="GeneID" id="40100563"/>
<reference evidence="2 4" key="3">
    <citation type="submission" date="2019-06" db="EMBL/GenBank/DDBJ databases">
        <authorList>
            <person name="Bower L."/>
            <person name="Leinonen R."/>
        </authorList>
    </citation>
    <scope>NUCLEOTIDE SEQUENCE [LARGE SCALE GENOMIC DNA]</scope>
</reference>